<evidence type="ECO:0000313" key="2">
    <source>
        <dbReference type="Proteomes" id="UP000499080"/>
    </source>
</evidence>
<accession>A0A4Y2TJG5</accession>
<evidence type="ECO:0000313" key="1">
    <source>
        <dbReference type="EMBL" id="GBN99586.1"/>
    </source>
</evidence>
<protein>
    <submittedName>
        <fullName evidence="1">Uncharacterized protein</fullName>
    </submittedName>
</protein>
<dbReference type="Proteomes" id="UP000499080">
    <property type="component" value="Unassembled WGS sequence"/>
</dbReference>
<gene>
    <name evidence="1" type="ORF">AVEN_213989_1</name>
</gene>
<proteinExistence type="predicted"/>
<name>A0A4Y2TJG5_ARAVE</name>
<keyword evidence="2" id="KW-1185">Reference proteome</keyword>
<feature type="non-terminal residue" evidence="1">
    <location>
        <position position="179"/>
    </location>
</feature>
<dbReference type="OrthoDB" id="296386at2759"/>
<dbReference type="EMBL" id="BGPR01028432">
    <property type="protein sequence ID" value="GBN99586.1"/>
    <property type="molecule type" value="Genomic_DNA"/>
</dbReference>
<reference evidence="1 2" key="1">
    <citation type="journal article" date="2019" name="Sci. Rep.">
        <title>Orb-weaving spider Araneus ventricosus genome elucidates the spidroin gene catalogue.</title>
        <authorList>
            <person name="Kono N."/>
            <person name="Nakamura H."/>
            <person name="Ohtoshi R."/>
            <person name="Moran D.A.P."/>
            <person name="Shinohara A."/>
            <person name="Yoshida Y."/>
            <person name="Fujiwara M."/>
            <person name="Mori M."/>
            <person name="Tomita M."/>
            <person name="Arakawa K."/>
        </authorList>
    </citation>
    <scope>NUCLEOTIDE SEQUENCE [LARGE SCALE GENOMIC DNA]</scope>
</reference>
<feature type="non-terminal residue" evidence="1">
    <location>
        <position position="1"/>
    </location>
</feature>
<comment type="caution">
    <text evidence="1">The sequence shown here is derived from an EMBL/GenBank/DDBJ whole genome shotgun (WGS) entry which is preliminary data.</text>
</comment>
<sequence>SKSETRGVDVCYLHAGTELNMMLRERKKADDASLDKADDDDTFKAHYILIFPYNASKETVCWIIDLLSRSQRDGGAELLVRVSHIENEGIIVEVGARHIRLLEAAEVLEITKEDKNGNIREFVFSNLDLFLKPGVTMDNLLSTSEKQRVIFEEIMGIRSMEKKKLIGYSDIILYPGQSI</sequence>
<organism evidence="1 2">
    <name type="scientific">Araneus ventricosus</name>
    <name type="common">Orbweaver spider</name>
    <name type="synonym">Epeira ventricosa</name>
    <dbReference type="NCBI Taxonomy" id="182803"/>
    <lineage>
        <taxon>Eukaryota</taxon>
        <taxon>Metazoa</taxon>
        <taxon>Ecdysozoa</taxon>
        <taxon>Arthropoda</taxon>
        <taxon>Chelicerata</taxon>
        <taxon>Arachnida</taxon>
        <taxon>Araneae</taxon>
        <taxon>Araneomorphae</taxon>
        <taxon>Entelegynae</taxon>
        <taxon>Araneoidea</taxon>
        <taxon>Araneidae</taxon>
        <taxon>Araneus</taxon>
    </lineage>
</organism>
<dbReference type="AlphaFoldDB" id="A0A4Y2TJG5"/>